<evidence type="ECO:0000313" key="1">
    <source>
        <dbReference type="EMBL" id="NIE44535.1"/>
    </source>
</evidence>
<accession>A0A6G5A0I6</accession>
<protein>
    <submittedName>
        <fullName evidence="1">Uncharacterized protein</fullName>
    </submittedName>
</protein>
<sequence>MKLPPVLATFVEIATTIRSQNMFRPHLWCIAFRLCLIQLLNILRRRICLSAYNRHYPFQLLQTRTPVKWDCTFRNSGNSTSHRTPTIYCLTCKPPIHQTAFTAL</sequence>
<reference evidence="1" key="1">
    <citation type="submission" date="2020-03" db="EMBL/GenBank/DDBJ databases">
        <title>A transcriptome and proteome of the tick Rhipicephalus microplus shaped by the genetic composition of its hosts and developmental stage.</title>
        <authorList>
            <person name="Garcia G.R."/>
            <person name="Ribeiro J.M.C."/>
            <person name="Maruyama S.R."/>
            <person name="Gardinasse L.G."/>
            <person name="Nelson K."/>
            <person name="Ferreira B.R."/>
            <person name="Andrade T.G."/>
            <person name="Santos I.K.F.M."/>
        </authorList>
    </citation>
    <scope>NUCLEOTIDE SEQUENCE</scope>
    <source>
        <strain evidence="1">NSGR</strain>
        <tissue evidence="1">Salivary glands</tissue>
    </source>
</reference>
<dbReference type="EMBL" id="GIKN01002262">
    <property type="protein sequence ID" value="NIE44535.1"/>
    <property type="molecule type" value="Transcribed_RNA"/>
</dbReference>
<organism evidence="1">
    <name type="scientific">Rhipicephalus microplus</name>
    <name type="common">Cattle tick</name>
    <name type="synonym">Boophilus microplus</name>
    <dbReference type="NCBI Taxonomy" id="6941"/>
    <lineage>
        <taxon>Eukaryota</taxon>
        <taxon>Metazoa</taxon>
        <taxon>Ecdysozoa</taxon>
        <taxon>Arthropoda</taxon>
        <taxon>Chelicerata</taxon>
        <taxon>Arachnida</taxon>
        <taxon>Acari</taxon>
        <taxon>Parasitiformes</taxon>
        <taxon>Ixodida</taxon>
        <taxon>Ixodoidea</taxon>
        <taxon>Ixodidae</taxon>
        <taxon>Rhipicephalinae</taxon>
        <taxon>Rhipicephalus</taxon>
        <taxon>Boophilus</taxon>
    </lineage>
</organism>
<name>A0A6G5A0I6_RHIMP</name>
<proteinExistence type="predicted"/>
<dbReference type="AlphaFoldDB" id="A0A6G5A0I6"/>